<protein>
    <submittedName>
        <fullName evidence="9">Tail-specific protease</fullName>
    </submittedName>
</protein>
<dbReference type="NCBIfam" id="TIGR00225">
    <property type="entry name" value="prc"/>
    <property type="match status" value="1"/>
</dbReference>
<dbReference type="CDD" id="cd06782">
    <property type="entry name" value="cpPDZ_CPP-like"/>
    <property type="match status" value="1"/>
</dbReference>
<evidence type="ECO:0000313" key="10">
    <source>
        <dbReference type="Proteomes" id="UP000462014"/>
    </source>
</evidence>
<dbReference type="Pfam" id="PF00595">
    <property type="entry name" value="PDZ"/>
    <property type="match status" value="1"/>
</dbReference>
<dbReference type="InterPro" id="IPR040573">
    <property type="entry name" value="TSP_N"/>
</dbReference>
<dbReference type="PROSITE" id="PS50106">
    <property type="entry name" value="PDZ"/>
    <property type="match status" value="1"/>
</dbReference>
<accession>A0A7K1SVH0</accession>
<dbReference type="Pfam" id="PF11818">
    <property type="entry name" value="DUF3340"/>
    <property type="match status" value="1"/>
</dbReference>
<dbReference type="InterPro" id="IPR036034">
    <property type="entry name" value="PDZ_sf"/>
</dbReference>
<evidence type="ECO:0000256" key="4">
    <source>
        <dbReference type="ARBA" id="ARBA00022825"/>
    </source>
</evidence>
<dbReference type="Gene3D" id="3.90.226.10">
    <property type="entry name" value="2-enoyl-CoA Hydratase, Chain A, domain 1"/>
    <property type="match status" value="1"/>
</dbReference>
<keyword evidence="7" id="KW-0732">Signal</keyword>
<dbReference type="GO" id="GO:0030288">
    <property type="term" value="C:outer membrane-bounded periplasmic space"/>
    <property type="evidence" value="ECO:0007669"/>
    <property type="project" value="TreeGrafter"/>
</dbReference>
<dbReference type="InterPro" id="IPR020992">
    <property type="entry name" value="Tail_Prtase_C"/>
</dbReference>
<evidence type="ECO:0000256" key="7">
    <source>
        <dbReference type="SAM" id="SignalP"/>
    </source>
</evidence>
<dbReference type="FunFam" id="3.90.226.10:FF:000090">
    <property type="entry name" value="Tail-specific protease"/>
    <property type="match status" value="1"/>
</dbReference>
<keyword evidence="6" id="KW-0175">Coiled coil</keyword>
<evidence type="ECO:0000259" key="8">
    <source>
        <dbReference type="PROSITE" id="PS50106"/>
    </source>
</evidence>
<dbReference type="InterPro" id="IPR029045">
    <property type="entry name" value="ClpP/crotonase-like_dom_sf"/>
</dbReference>
<evidence type="ECO:0000256" key="3">
    <source>
        <dbReference type="ARBA" id="ARBA00022801"/>
    </source>
</evidence>
<evidence type="ECO:0000256" key="1">
    <source>
        <dbReference type="ARBA" id="ARBA00009179"/>
    </source>
</evidence>
<keyword evidence="3 5" id="KW-0378">Hydrolase</keyword>
<name>A0A7K1SVH0_9SPHI</name>
<comment type="similarity">
    <text evidence="1 5">Belongs to the peptidase S41A family.</text>
</comment>
<dbReference type="Gene3D" id="2.30.42.10">
    <property type="match status" value="1"/>
</dbReference>
<dbReference type="InterPro" id="IPR004447">
    <property type="entry name" value="Peptidase_S41A"/>
</dbReference>
<dbReference type="InterPro" id="IPR001478">
    <property type="entry name" value="PDZ"/>
</dbReference>
<evidence type="ECO:0000256" key="6">
    <source>
        <dbReference type="SAM" id="Coils"/>
    </source>
</evidence>
<dbReference type="SUPFAM" id="SSF52096">
    <property type="entry name" value="ClpP/crotonase"/>
    <property type="match status" value="1"/>
</dbReference>
<keyword evidence="10" id="KW-1185">Reference proteome</keyword>
<keyword evidence="2 5" id="KW-0645">Protease</keyword>
<dbReference type="Proteomes" id="UP000462014">
    <property type="component" value="Unassembled WGS sequence"/>
</dbReference>
<dbReference type="Pfam" id="PF17804">
    <property type="entry name" value="TSP_NTD"/>
    <property type="match status" value="1"/>
</dbReference>
<feature type="coiled-coil region" evidence="6">
    <location>
        <begin position="623"/>
        <end position="671"/>
    </location>
</feature>
<dbReference type="PANTHER" id="PTHR32060:SF22">
    <property type="entry name" value="CARBOXYL-TERMINAL-PROCESSING PEPTIDASE 3, CHLOROPLASTIC"/>
    <property type="match status" value="1"/>
</dbReference>
<organism evidence="9 10">
    <name type="scientific">Mucilaginibacter arboris</name>
    <dbReference type="NCBI Taxonomy" id="2682090"/>
    <lineage>
        <taxon>Bacteria</taxon>
        <taxon>Pseudomonadati</taxon>
        <taxon>Bacteroidota</taxon>
        <taxon>Sphingobacteriia</taxon>
        <taxon>Sphingobacteriales</taxon>
        <taxon>Sphingobacteriaceae</taxon>
        <taxon>Mucilaginibacter</taxon>
    </lineage>
</organism>
<dbReference type="GO" id="GO:0007165">
    <property type="term" value="P:signal transduction"/>
    <property type="evidence" value="ECO:0007669"/>
    <property type="project" value="TreeGrafter"/>
</dbReference>
<keyword evidence="4 5" id="KW-0720">Serine protease</keyword>
<feature type="signal peptide" evidence="7">
    <location>
        <begin position="1"/>
        <end position="32"/>
    </location>
</feature>
<feature type="chain" id="PRO_5029472884" evidence="7">
    <location>
        <begin position="33"/>
        <end position="716"/>
    </location>
</feature>
<dbReference type="Pfam" id="PF03572">
    <property type="entry name" value="Peptidase_S41"/>
    <property type="match status" value="1"/>
</dbReference>
<feature type="domain" description="PDZ" evidence="8">
    <location>
        <begin position="249"/>
        <end position="320"/>
    </location>
</feature>
<comment type="caution">
    <text evidence="9">The sequence shown here is derived from an EMBL/GenBank/DDBJ whole genome shotgun (WGS) entry which is preliminary data.</text>
</comment>
<dbReference type="CDD" id="cd07560">
    <property type="entry name" value="Peptidase_S41_CPP"/>
    <property type="match status" value="1"/>
</dbReference>
<proteinExistence type="inferred from homology"/>
<dbReference type="GO" id="GO:0004175">
    <property type="term" value="F:endopeptidase activity"/>
    <property type="evidence" value="ECO:0007669"/>
    <property type="project" value="TreeGrafter"/>
</dbReference>
<evidence type="ECO:0000256" key="5">
    <source>
        <dbReference type="RuleBase" id="RU004404"/>
    </source>
</evidence>
<dbReference type="AlphaFoldDB" id="A0A7K1SVH0"/>
<evidence type="ECO:0000313" key="9">
    <source>
        <dbReference type="EMBL" id="MVN21321.1"/>
    </source>
</evidence>
<evidence type="ECO:0000256" key="2">
    <source>
        <dbReference type="ARBA" id="ARBA00022670"/>
    </source>
</evidence>
<dbReference type="InterPro" id="IPR005151">
    <property type="entry name" value="Tail-specific_protease"/>
</dbReference>
<reference evidence="9 10" key="1">
    <citation type="submission" date="2019-12" db="EMBL/GenBank/DDBJ databases">
        <title>Mucilaginibacter sp. HMF7410 genome sequencing and assembly.</title>
        <authorList>
            <person name="Kang H."/>
            <person name="Cha I."/>
            <person name="Kim H."/>
            <person name="Joh K."/>
        </authorList>
    </citation>
    <scope>NUCLEOTIDE SEQUENCE [LARGE SCALE GENOMIC DNA]</scope>
    <source>
        <strain evidence="9 10">HMF7410</strain>
    </source>
</reference>
<dbReference type="SMART" id="SM00228">
    <property type="entry name" value="PDZ"/>
    <property type="match status" value="1"/>
</dbReference>
<dbReference type="EMBL" id="WPIK01000005">
    <property type="protein sequence ID" value="MVN21321.1"/>
    <property type="molecule type" value="Genomic_DNA"/>
</dbReference>
<gene>
    <name evidence="9" type="ORF">GO621_07205</name>
</gene>
<dbReference type="PANTHER" id="PTHR32060">
    <property type="entry name" value="TAIL-SPECIFIC PROTEASE"/>
    <property type="match status" value="1"/>
</dbReference>
<sequence length="716" mass="80389">MFGIEINLMFIKNMFKKLYMMAILGASVACHATPGQPIKVAGSKNLEPDEQQAIVCKEVTEMITNYNYKKIKLNDSISTVIFNRYIKSLDENHNYFLASDLNDFDQYKTQLDDDLQNGELNHVFYIFNVYQKRYNERIKYSLDQLNKTYDFTQKDEFMFNREDQPWVSTVSDLNKFWDKRVKYDLLNLNLATPDLTKNKETLKKRYENLIIQSAKLNNQDVFQLFMDAFTESIDPHTNYFNQSNAAQFNIDMSKSLEGIGASLSSENEYVTIKTIVKGGPAERSKLLTVDDRIIGVAQGKNGEFQDIIGWRLDNAITLIRGPKGTTVRLKILPKGKTTTNPKIVELVREKIVLEDQLASKEIRTYNSNGKTVKIGIINVPGFYLDYKAYQAGDKNYRSISRDVKLIIDSLKAQKVDGIVMDLRQNGGGSLPEAIQLTGLFIKTGPVVQVRDVKNRIEQDDDDDPSIAWNGPLAVLVDRFSASASEIFAGAIQDYGRGLIVGTQTYGKGTVQSAIDLDKVIGNSFSRLLASVKGKSAPASTGTPTSFGQINLTIAKFYRISGSSTQHKGVIPDIKFPSAIPLDKYGEDTEPSALPFDMIARSSYTPVGNFAAVIPQLKTLHDTRMQTNVNYKNLLEDIADYKKRDAEKTVTLNEAELKKQHEEDDAKTLAHDNARRAALGLKPLIKGEPRTKDKDADFLKIEAGQILTDYIGLKPQS</sequence>
<dbReference type="GO" id="GO:0008236">
    <property type="term" value="F:serine-type peptidase activity"/>
    <property type="evidence" value="ECO:0007669"/>
    <property type="project" value="UniProtKB-KW"/>
</dbReference>
<dbReference type="GO" id="GO:0006508">
    <property type="term" value="P:proteolysis"/>
    <property type="evidence" value="ECO:0007669"/>
    <property type="project" value="UniProtKB-KW"/>
</dbReference>
<dbReference type="SMART" id="SM00245">
    <property type="entry name" value="TSPc"/>
    <property type="match status" value="1"/>
</dbReference>
<dbReference type="SUPFAM" id="SSF50156">
    <property type="entry name" value="PDZ domain-like"/>
    <property type="match status" value="1"/>
</dbReference>